<organism evidence="1 2">
    <name type="scientific">Taxus chinensis</name>
    <name type="common">Chinese yew</name>
    <name type="synonym">Taxus wallichiana var. chinensis</name>
    <dbReference type="NCBI Taxonomy" id="29808"/>
    <lineage>
        <taxon>Eukaryota</taxon>
        <taxon>Viridiplantae</taxon>
        <taxon>Streptophyta</taxon>
        <taxon>Embryophyta</taxon>
        <taxon>Tracheophyta</taxon>
        <taxon>Spermatophyta</taxon>
        <taxon>Pinopsida</taxon>
        <taxon>Pinidae</taxon>
        <taxon>Conifers II</taxon>
        <taxon>Cupressales</taxon>
        <taxon>Taxaceae</taxon>
        <taxon>Taxus</taxon>
    </lineage>
</organism>
<accession>A0AA38FAJ5</accession>
<keyword evidence="2" id="KW-1185">Reference proteome</keyword>
<dbReference type="AlphaFoldDB" id="A0AA38FAJ5"/>
<evidence type="ECO:0000313" key="1">
    <source>
        <dbReference type="EMBL" id="KAH9294447.1"/>
    </source>
</evidence>
<sequence>MIEEQLRKYISLEGNLSDLSRTVNEQKMLVKACVIHITELSKVIEKQKKTSESQSNNVACLEFLTAHFQPTKDTFKVIDTLKAYVSSCLENQDGIASMIELVDTTWAQVAKGNYNSKWPPI</sequence>
<dbReference type="EMBL" id="JAHRHJ020000111">
    <property type="protein sequence ID" value="KAH9294447.1"/>
    <property type="molecule type" value="Genomic_DNA"/>
</dbReference>
<evidence type="ECO:0000313" key="2">
    <source>
        <dbReference type="Proteomes" id="UP000824469"/>
    </source>
</evidence>
<name>A0AA38FAJ5_TAXCH</name>
<reference evidence="1 2" key="1">
    <citation type="journal article" date="2021" name="Nat. Plants">
        <title>The Taxus genome provides insights into paclitaxel biosynthesis.</title>
        <authorList>
            <person name="Xiong X."/>
            <person name="Gou J."/>
            <person name="Liao Q."/>
            <person name="Li Y."/>
            <person name="Zhou Q."/>
            <person name="Bi G."/>
            <person name="Li C."/>
            <person name="Du R."/>
            <person name="Wang X."/>
            <person name="Sun T."/>
            <person name="Guo L."/>
            <person name="Liang H."/>
            <person name="Lu P."/>
            <person name="Wu Y."/>
            <person name="Zhang Z."/>
            <person name="Ro D.K."/>
            <person name="Shang Y."/>
            <person name="Huang S."/>
            <person name="Yan J."/>
        </authorList>
    </citation>
    <scope>NUCLEOTIDE SEQUENCE [LARGE SCALE GENOMIC DNA]</scope>
    <source>
        <strain evidence="1">Ta-2019</strain>
    </source>
</reference>
<dbReference type="Proteomes" id="UP000824469">
    <property type="component" value="Unassembled WGS sequence"/>
</dbReference>
<comment type="caution">
    <text evidence="1">The sequence shown here is derived from an EMBL/GenBank/DDBJ whole genome shotgun (WGS) entry which is preliminary data.</text>
</comment>
<protein>
    <submittedName>
        <fullName evidence="1">Uncharacterized protein</fullName>
    </submittedName>
</protein>
<feature type="non-terminal residue" evidence="1">
    <location>
        <position position="121"/>
    </location>
</feature>
<proteinExistence type="predicted"/>
<gene>
    <name evidence="1" type="ORF">KI387_040350</name>
</gene>